<dbReference type="Pfam" id="PF03798">
    <property type="entry name" value="TRAM_LAG1_CLN8"/>
    <property type="match status" value="1"/>
</dbReference>
<sequence length="305" mass="34563">MLTSEASADLTTEEARAARRVKRAQQAAQALSFAALLLLFLACSLYLVIVYTGWNQHTAAGALFCAGLAGYPALALLWFALSSQMFTCWRAMPTHDRFTWSQKIPTVTHAVIMTLVGVWVVFFQAWSHDDIIRGRNELVAAFIGLELGYLVQLVAIEAEKQRRFSQSMLLLNWLHHVSVLLALPWYYKYKLGDFFFGAFFLMSASTVPMQCHWFMRTAGLTRGTVVMVNHLLLLLSFLLCRVLLIPYLIWVYSQNLGINPYQALWAMPWPFACAALSLMAINTAWFFRILTRPPRQRKGGRAKAA</sequence>
<evidence type="ECO:0000313" key="8">
    <source>
        <dbReference type="EMBL" id="KAK9804484.1"/>
    </source>
</evidence>
<dbReference type="InterPro" id="IPR006634">
    <property type="entry name" value="TLC-dom"/>
</dbReference>
<comment type="caution">
    <text evidence="8">The sequence shown here is derived from an EMBL/GenBank/DDBJ whole genome shotgun (WGS) entry which is preliminary data.</text>
</comment>
<feature type="transmembrane region" description="Helical" evidence="6">
    <location>
        <begin position="60"/>
        <end position="83"/>
    </location>
</feature>
<feature type="transmembrane region" description="Helical" evidence="6">
    <location>
        <begin position="269"/>
        <end position="291"/>
    </location>
</feature>
<accession>A0AAW1P7J6</accession>
<dbReference type="GO" id="GO:0055088">
    <property type="term" value="P:lipid homeostasis"/>
    <property type="evidence" value="ECO:0007669"/>
    <property type="project" value="TreeGrafter"/>
</dbReference>
<organism evidence="8 9">
    <name type="scientific">Symbiochloris irregularis</name>
    <dbReference type="NCBI Taxonomy" id="706552"/>
    <lineage>
        <taxon>Eukaryota</taxon>
        <taxon>Viridiplantae</taxon>
        <taxon>Chlorophyta</taxon>
        <taxon>core chlorophytes</taxon>
        <taxon>Trebouxiophyceae</taxon>
        <taxon>Trebouxiales</taxon>
        <taxon>Trebouxiaceae</taxon>
        <taxon>Symbiochloris</taxon>
    </lineage>
</organism>
<feature type="transmembrane region" description="Helical" evidence="6">
    <location>
        <begin position="138"/>
        <end position="156"/>
    </location>
</feature>
<feature type="transmembrane region" description="Helical" evidence="6">
    <location>
        <begin position="194"/>
        <end position="215"/>
    </location>
</feature>
<comment type="subcellular location">
    <subcellularLocation>
        <location evidence="1">Membrane</location>
        <topology evidence="1">Multi-pass membrane protein</topology>
    </subcellularLocation>
</comment>
<dbReference type="EMBL" id="JALJOQ010000051">
    <property type="protein sequence ID" value="KAK9804484.1"/>
    <property type="molecule type" value="Genomic_DNA"/>
</dbReference>
<dbReference type="Proteomes" id="UP001465755">
    <property type="component" value="Unassembled WGS sequence"/>
</dbReference>
<dbReference type="PROSITE" id="PS50922">
    <property type="entry name" value="TLC"/>
    <property type="match status" value="1"/>
</dbReference>
<dbReference type="PANTHER" id="PTHR13439">
    <property type="entry name" value="CT120 PROTEIN"/>
    <property type="match status" value="1"/>
</dbReference>
<evidence type="ECO:0000256" key="3">
    <source>
        <dbReference type="ARBA" id="ARBA00022989"/>
    </source>
</evidence>
<evidence type="ECO:0000256" key="4">
    <source>
        <dbReference type="ARBA" id="ARBA00023136"/>
    </source>
</evidence>
<reference evidence="8 9" key="1">
    <citation type="journal article" date="2024" name="Nat. Commun.">
        <title>Phylogenomics reveals the evolutionary origins of lichenization in chlorophyte algae.</title>
        <authorList>
            <person name="Puginier C."/>
            <person name="Libourel C."/>
            <person name="Otte J."/>
            <person name="Skaloud P."/>
            <person name="Haon M."/>
            <person name="Grisel S."/>
            <person name="Petersen M."/>
            <person name="Berrin J.G."/>
            <person name="Delaux P.M."/>
            <person name="Dal Grande F."/>
            <person name="Keller J."/>
        </authorList>
    </citation>
    <scope>NUCLEOTIDE SEQUENCE [LARGE SCALE GENOMIC DNA]</scope>
    <source>
        <strain evidence="8 9">SAG 2036</strain>
    </source>
</reference>
<keyword evidence="2 5" id="KW-0812">Transmembrane</keyword>
<name>A0AAW1P7J6_9CHLO</name>
<proteinExistence type="predicted"/>
<evidence type="ECO:0000256" key="6">
    <source>
        <dbReference type="SAM" id="Phobius"/>
    </source>
</evidence>
<evidence type="ECO:0000256" key="5">
    <source>
        <dbReference type="PROSITE-ProRule" id="PRU00205"/>
    </source>
</evidence>
<feature type="transmembrane region" description="Helical" evidence="6">
    <location>
        <begin position="168"/>
        <end position="188"/>
    </location>
</feature>
<dbReference type="InterPro" id="IPR050846">
    <property type="entry name" value="TLCD"/>
</dbReference>
<keyword evidence="3 6" id="KW-1133">Transmembrane helix</keyword>
<keyword evidence="9" id="KW-1185">Reference proteome</keyword>
<dbReference type="SMART" id="SM00724">
    <property type="entry name" value="TLC"/>
    <property type="match status" value="1"/>
</dbReference>
<dbReference type="AlphaFoldDB" id="A0AAW1P7J6"/>
<dbReference type="GO" id="GO:0016020">
    <property type="term" value="C:membrane"/>
    <property type="evidence" value="ECO:0007669"/>
    <property type="project" value="UniProtKB-SubCell"/>
</dbReference>
<keyword evidence="4 5" id="KW-0472">Membrane</keyword>
<evidence type="ECO:0000313" key="9">
    <source>
        <dbReference type="Proteomes" id="UP001465755"/>
    </source>
</evidence>
<dbReference type="GO" id="GO:0005783">
    <property type="term" value="C:endoplasmic reticulum"/>
    <property type="evidence" value="ECO:0007669"/>
    <property type="project" value="TreeGrafter"/>
</dbReference>
<gene>
    <name evidence="8" type="ORF">WJX73_008841</name>
</gene>
<dbReference type="PANTHER" id="PTHR13439:SF66">
    <property type="entry name" value="BCDNA.GH12326"/>
    <property type="match status" value="1"/>
</dbReference>
<protein>
    <recommendedName>
        <fullName evidence="7">TLC domain-containing protein</fullName>
    </recommendedName>
</protein>
<evidence type="ECO:0000256" key="2">
    <source>
        <dbReference type="ARBA" id="ARBA00022692"/>
    </source>
</evidence>
<feature type="transmembrane region" description="Helical" evidence="6">
    <location>
        <begin position="227"/>
        <end position="249"/>
    </location>
</feature>
<feature type="transmembrane region" description="Helical" evidence="6">
    <location>
        <begin position="104"/>
        <end position="126"/>
    </location>
</feature>
<feature type="transmembrane region" description="Helical" evidence="6">
    <location>
        <begin position="30"/>
        <end position="54"/>
    </location>
</feature>
<evidence type="ECO:0000259" key="7">
    <source>
        <dbReference type="PROSITE" id="PS50922"/>
    </source>
</evidence>
<evidence type="ECO:0000256" key="1">
    <source>
        <dbReference type="ARBA" id="ARBA00004141"/>
    </source>
</evidence>
<feature type="domain" description="TLC" evidence="7">
    <location>
        <begin position="95"/>
        <end position="298"/>
    </location>
</feature>